<organism evidence="4 5">
    <name type="scientific">Paracoccus methylovorus</name>
    <dbReference type="NCBI Taxonomy" id="2812658"/>
    <lineage>
        <taxon>Bacteria</taxon>
        <taxon>Pseudomonadati</taxon>
        <taxon>Pseudomonadota</taxon>
        <taxon>Alphaproteobacteria</taxon>
        <taxon>Rhodobacterales</taxon>
        <taxon>Paracoccaceae</taxon>
        <taxon>Paracoccus</taxon>
    </lineage>
</organism>
<dbReference type="Gene3D" id="3.40.630.30">
    <property type="match status" value="1"/>
</dbReference>
<comment type="pathway">
    <text evidence="1">Siderophore biosynthesis.</text>
</comment>
<dbReference type="Proteomes" id="UP000663629">
    <property type="component" value="Chromosome 1"/>
</dbReference>
<reference evidence="4 5" key="1">
    <citation type="submission" date="2021-02" db="EMBL/GenBank/DDBJ databases">
        <title>Paracoccus methylovroum sp.nov., a new methanol and methylamine utilizing methylotrophic denitrifer.</title>
        <authorList>
            <person name="Timsy T."/>
            <person name="Behrendt U."/>
            <person name="Ulrich A."/>
            <person name="Spanner T."/>
            <person name="Foesel B.U."/>
            <person name="Horn M.A."/>
            <person name="Kolb S."/>
        </authorList>
    </citation>
    <scope>NUCLEOTIDE SEQUENCE [LARGE SCALE GENOMIC DNA]</scope>
    <source>
        <strain evidence="4 5">H4-D09</strain>
    </source>
</reference>
<accession>A0ABX7JEP4</accession>
<dbReference type="InterPro" id="IPR016181">
    <property type="entry name" value="Acyl_CoA_acyltransferase"/>
</dbReference>
<dbReference type="InterPro" id="IPR019432">
    <property type="entry name" value="Acyltransferase_MbtK/IucB-like"/>
</dbReference>
<dbReference type="EMBL" id="CP070368">
    <property type="protein sequence ID" value="QRZ12336.1"/>
    <property type="molecule type" value="Genomic_DNA"/>
</dbReference>
<protein>
    <submittedName>
        <fullName evidence="4">GNAT family N-acetyltransferase</fullName>
    </submittedName>
</protein>
<keyword evidence="2" id="KW-0046">Antibiotic resistance</keyword>
<dbReference type="PROSITE" id="PS51186">
    <property type="entry name" value="GNAT"/>
    <property type="match status" value="1"/>
</dbReference>
<evidence type="ECO:0000256" key="2">
    <source>
        <dbReference type="ARBA" id="ARBA00023251"/>
    </source>
</evidence>
<dbReference type="Pfam" id="PF13523">
    <property type="entry name" value="Acetyltransf_8"/>
    <property type="match status" value="1"/>
</dbReference>
<dbReference type="SUPFAM" id="SSF55729">
    <property type="entry name" value="Acyl-CoA N-acyltransferases (Nat)"/>
    <property type="match status" value="1"/>
</dbReference>
<evidence type="ECO:0000313" key="5">
    <source>
        <dbReference type="Proteomes" id="UP000663629"/>
    </source>
</evidence>
<dbReference type="SMART" id="SM01006">
    <property type="entry name" value="AlcB"/>
    <property type="match status" value="1"/>
</dbReference>
<dbReference type="PANTHER" id="PTHR31438:SF1">
    <property type="entry name" value="LYSINE N-ACYLTRANSFERASE C17G9.06C-RELATED"/>
    <property type="match status" value="1"/>
</dbReference>
<evidence type="ECO:0000313" key="4">
    <source>
        <dbReference type="EMBL" id="QRZ12336.1"/>
    </source>
</evidence>
<keyword evidence="5" id="KW-1185">Reference proteome</keyword>
<name>A0ABX7JEP4_9RHOB</name>
<evidence type="ECO:0000256" key="1">
    <source>
        <dbReference type="ARBA" id="ARBA00004924"/>
    </source>
</evidence>
<feature type="domain" description="N-acetyltransferase" evidence="3">
    <location>
        <begin position="4"/>
        <end position="157"/>
    </location>
</feature>
<sequence length="157" mass="17509">MAEFGFRPVTRADLPMLADWLRQPEVAHWWPGSDELAGIEQDLDEPAMRQVIALGDDVPLGYAQHYPAHHWSAPHFADLAPDAIAVDCFSGPEGFGRGGDWLRALSDSLLEQAALLVIDPDPRNLRAIRAYEKAGFRGEELRPSEDGTLARIMTRHR</sequence>
<gene>
    <name evidence="4" type="ORF">JWJ88_06815</name>
</gene>
<evidence type="ECO:0000259" key="3">
    <source>
        <dbReference type="PROSITE" id="PS51186"/>
    </source>
</evidence>
<dbReference type="InterPro" id="IPR000182">
    <property type="entry name" value="GNAT_dom"/>
</dbReference>
<proteinExistence type="predicted"/>
<dbReference type="PANTHER" id="PTHR31438">
    <property type="entry name" value="LYSINE N-ACYLTRANSFERASE C17G9.06C-RELATED"/>
    <property type="match status" value="1"/>
</dbReference>
<dbReference type="RefSeq" id="WP_205293361.1">
    <property type="nucleotide sequence ID" value="NZ_CP070368.1"/>
</dbReference>